<dbReference type="RefSeq" id="WP_088601731.1">
    <property type="nucleotide sequence ID" value="NZ_NJIH01000002.1"/>
</dbReference>
<feature type="chain" id="PRO_5012940209" evidence="1">
    <location>
        <begin position="26"/>
        <end position="61"/>
    </location>
</feature>
<sequence length="61" mass="6420">MPMTTSLTTASAALVLALTAGATHATQEVWNKFTSLRSRLKFTVGAIELAANIRGVTVSDK</sequence>
<evidence type="ECO:0000313" key="3">
    <source>
        <dbReference type="Proteomes" id="UP000214603"/>
    </source>
</evidence>
<keyword evidence="1" id="KW-0732">Signal</keyword>
<protein>
    <submittedName>
        <fullName evidence="2">Uncharacterized protein</fullName>
    </submittedName>
</protein>
<keyword evidence="3" id="KW-1185">Reference proteome</keyword>
<comment type="caution">
    <text evidence="2">The sequence shown here is derived from an EMBL/GenBank/DDBJ whole genome shotgun (WGS) entry which is preliminary data.</text>
</comment>
<evidence type="ECO:0000256" key="1">
    <source>
        <dbReference type="SAM" id="SignalP"/>
    </source>
</evidence>
<feature type="signal peptide" evidence="1">
    <location>
        <begin position="1"/>
        <end position="25"/>
    </location>
</feature>
<name>A0A225N159_9BURK</name>
<accession>A0A225N159</accession>
<evidence type="ECO:0000313" key="2">
    <source>
        <dbReference type="EMBL" id="OWT65581.1"/>
    </source>
</evidence>
<proteinExistence type="predicted"/>
<reference evidence="3" key="1">
    <citation type="submission" date="2017-06" db="EMBL/GenBank/DDBJ databases">
        <title>Herbaspirillum phytohormonus sp. nov., isolated from the root nodule of Robinia pseudoacacia in lead-zinc mine.</title>
        <authorList>
            <person name="Fan M."/>
            <person name="Lin Y."/>
        </authorList>
    </citation>
    <scope>NUCLEOTIDE SEQUENCE [LARGE SCALE GENOMIC DNA]</scope>
    <source>
        <strain evidence="3">SC-089</strain>
    </source>
</reference>
<dbReference type="AlphaFoldDB" id="A0A225N159"/>
<gene>
    <name evidence="2" type="ORF">CEY11_02220</name>
</gene>
<dbReference type="EMBL" id="NJIH01000002">
    <property type="protein sequence ID" value="OWT65581.1"/>
    <property type="molecule type" value="Genomic_DNA"/>
</dbReference>
<organism evidence="2 3">
    <name type="scientific">Candidimonas nitroreducens</name>
    <dbReference type="NCBI Taxonomy" id="683354"/>
    <lineage>
        <taxon>Bacteria</taxon>
        <taxon>Pseudomonadati</taxon>
        <taxon>Pseudomonadota</taxon>
        <taxon>Betaproteobacteria</taxon>
        <taxon>Burkholderiales</taxon>
        <taxon>Alcaligenaceae</taxon>
        <taxon>Candidimonas</taxon>
    </lineage>
</organism>
<dbReference type="Proteomes" id="UP000214603">
    <property type="component" value="Unassembled WGS sequence"/>
</dbReference>